<keyword evidence="6" id="KW-0378">Hydrolase</keyword>
<gene>
    <name evidence="11" type="ORF">RF007C_12335</name>
</gene>
<reference evidence="11 12" key="1">
    <citation type="journal article" date="2014" name="PLoS ONE">
        <title>Rumen cellulosomics: divergent fiber-degrading strategies revealed by comparative genome-wide analysis of six ruminococcal strains.</title>
        <authorList>
            <person name="Dassa B."/>
            <person name="Borovok I."/>
            <person name="Ruimy-Israeli V."/>
            <person name="Lamed R."/>
            <person name="Flint H.J."/>
            <person name="Duncan S.H."/>
            <person name="Henrissat B."/>
            <person name="Coutinho P."/>
            <person name="Morrison M."/>
            <person name="Mosoni P."/>
            <person name="Yeoman C.J."/>
            <person name="White B.A."/>
            <person name="Bayer E.A."/>
        </authorList>
    </citation>
    <scope>NUCLEOTIDE SEQUENCE [LARGE SCALE GENOMIC DNA]</scope>
    <source>
        <strain evidence="11 12">007c</strain>
    </source>
</reference>
<dbReference type="PANTHER" id="PTHR30616">
    <property type="entry name" value="UNCHARACTERIZED PROTEIN YFIH"/>
    <property type="match status" value="1"/>
</dbReference>
<comment type="function">
    <text evidence="2">Purine nucleoside enzyme that catalyzes the phosphorolysis of adenosine and inosine nucleosides, yielding D-ribose 1-phosphate and the respective free bases, adenine and hypoxanthine. Also catalyzes the phosphorolysis of S-methyl-5'-thioadenosine into adenine and S-methyl-5-thio-alpha-D-ribose 1-phosphate. Also has adenosine deaminase activity.</text>
</comment>
<keyword evidence="4" id="KW-0808">Transferase</keyword>
<accession>W7V042</accession>
<evidence type="ECO:0000256" key="1">
    <source>
        <dbReference type="ARBA" id="ARBA00000553"/>
    </source>
</evidence>
<dbReference type="CDD" id="cd16833">
    <property type="entry name" value="YfiH"/>
    <property type="match status" value="1"/>
</dbReference>
<keyword evidence="5" id="KW-0479">Metal-binding</keyword>
<dbReference type="GO" id="GO:0017061">
    <property type="term" value="F:S-methyl-5-thioadenosine phosphorylase activity"/>
    <property type="evidence" value="ECO:0007669"/>
    <property type="project" value="UniProtKB-EC"/>
</dbReference>
<dbReference type="InterPro" id="IPR011324">
    <property type="entry name" value="Cytotoxic_necrot_fac-like_cat"/>
</dbReference>
<keyword evidence="7" id="KW-0862">Zinc</keyword>
<comment type="caution">
    <text evidence="11">The sequence shown here is derived from an EMBL/GenBank/DDBJ whole genome shotgun (WGS) entry which is preliminary data.</text>
</comment>
<organism evidence="11 12">
    <name type="scientific">Ruminococcus flavefaciens 007c</name>
    <dbReference type="NCBI Taxonomy" id="1341157"/>
    <lineage>
        <taxon>Bacteria</taxon>
        <taxon>Bacillati</taxon>
        <taxon>Bacillota</taxon>
        <taxon>Clostridia</taxon>
        <taxon>Eubacteriales</taxon>
        <taxon>Oscillospiraceae</taxon>
        <taxon>Ruminococcus</taxon>
    </lineage>
</organism>
<dbReference type="RefSeq" id="WP_037297831.1">
    <property type="nucleotide sequence ID" value="NZ_ATAX01000016.1"/>
</dbReference>
<evidence type="ECO:0000256" key="6">
    <source>
        <dbReference type="ARBA" id="ARBA00022801"/>
    </source>
</evidence>
<evidence type="ECO:0000256" key="7">
    <source>
        <dbReference type="ARBA" id="ARBA00022833"/>
    </source>
</evidence>
<name>W7V042_RUMFL</name>
<comment type="catalytic activity">
    <reaction evidence="10">
        <text>S-methyl-5'-thioadenosine + phosphate = 5-(methylsulfanyl)-alpha-D-ribose 1-phosphate + adenine</text>
        <dbReference type="Rhea" id="RHEA:11852"/>
        <dbReference type="ChEBI" id="CHEBI:16708"/>
        <dbReference type="ChEBI" id="CHEBI:17509"/>
        <dbReference type="ChEBI" id="CHEBI:43474"/>
        <dbReference type="ChEBI" id="CHEBI:58533"/>
        <dbReference type="EC" id="2.4.2.28"/>
    </reaction>
    <physiologicalReaction direction="left-to-right" evidence="10">
        <dbReference type="Rhea" id="RHEA:11853"/>
    </physiologicalReaction>
</comment>
<dbReference type="SUPFAM" id="SSF64438">
    <property type="entry name" value="CNF1/YfiH-like putative cysteine hydrolases"/>
    <property type="match status" value="1"/>
</dbReference>
<dbReference type="PANTHER" id="PTHR30616:SF2">
    <property type="entry name" value="PURINE NUCLEOSIDE PHOSPHORYLASE LACC1"/>
    <property type="match status" value="1"/>
</dbReference>
<dbReference type="Gene3D" id="3.60.140.10">
    <property type="entry name" value="CNF1/YfiH-like putative cysteine hydrolases"/>
    <property type="match status" value="1"/>
</dbReference>
<evidence type="ECO:0000313" key="12">
    <source>
        <dbReference type="Proteomes" id="UP000019365"/>
    </source>
</evidence>
<dbReference type="InterPro" id="IPR003730">
    <property type="entry name" value="Cu_polyphenol_OxRdtase"/>
</dbReference>
<dbReference type="Pfam" id="PF02578">
    <property type="entry name" value="Cu-oxidase_4"/>
    <property type="match status" value="1"/>
</dbReference>
<dbReference type="GO" id="GO:0005507">
    <property type="term" value="F:copper ion binding"/>
    <property type="evidence" value="ECO:0007669"/>
    <property type="project" value="TreeGrafter"/>
</dbReference>
<keyword evidence="12" id="KW-1185">Reference proteome</keyword>
<dbReference type="Proteomes" id="UP000019365">
    <property type="component" value="Unassembled WGS sequence"/>
</dbReference>
<dbReference type="EMBL" id="ATAX01000016">
    <property type="protein sequence ID" value="EWM54390.1"/>
    <property type="molecule type" value="Genomic_DNA"/>
</dbReference>
<protein>
    <recommendedName>
        <fullName evidence="13">Purine nucleoside phosphorylase</fullName>
    </recommendedName>
</protein>
<evidence type="ECO:0000256" key="3">
    <source>
        <dbReference type="ARBA" id="ARBA00007353"/>
    </source>
</evidence>
<evidence type="ECO:0008006" key="13">
    <source>
        <dbReference type="Google" id="ProtNLM"/>
    </source>
</evidence>
<evidence type="ECO:0000256" key="2">
    <source>
        <dbReference type="ARBA" id="ARBA00003215"/>
    </source>
</evidence>
<dbReference type="PATRIC" id="fig|1341157.4.peg.1058"/>
<evidence type="ECO:0000313" key="11">
    <source>
        <dbReference type="EMBL" id="EWM54390.1"/>
    </source>
</evidence>
<evidence type="ECO:0000256" key="5">
    <source>
        <dbReference type="ARBA" id="ARBA00022723"/>
    </source>
</evidence>
<evidence type="ECO:0000256" key="4">
    <source>
        <dbReference type="ARBA" id="ARBA00022679"/>
    </source>
</evidence>
<evidence type="ECO:0000256" key="9">
    <source>
        <dbReference type="ARBA" id="ARBA00048968"/>
    </source>
</evidence>
<comment type="similarity">
    <text evidence="3">Belongs to the purine nucleoside phosphorylase YfiH/LACC1 family.</text>
</comment>
<evidence type="ECO:0000256" key="8">
    <source>
        <dbReference type="ARBA" id="ARBA00047989"/>
    </source>
</evidence>
<dbReference type="OrthoDB" id="4279at2"/>
<evidence type="ECO:0000256" key="10">
    <source>
        <dbReference type="ARBA" id="ARBA00049893"/>
    </source>
</evidence>
<sequence length="245" mass="26487">MKELTVINDNFAYAGFTSGTHGIWTRNEANDPPTEDYSDLSSRLGVPLSRIVRPYQANGCKVEIVGSEHGGAGVIADNDLKKVDGLITAEKGLVLSIIAADCVPVYLTDTEAEVIGMLHCGRISAAGSLISSAVQRMKELGASPDRIRLTIGPHICPNCYEVGKEVRDEYAEAFTADLLSRIFTLRGNGLFLDLSQAIRAKAAAEGISSENISNTQVCTCHDSSYHSYRRGSSGRQNLAFIMMKR</sequence>
<dbReference type="AlphaFoldDB" id="W7V042"/>
<proteinExistence type="inferred from homology"/>
<comment type="catalytic activity">
    <reaction evidence="1">
        <text>inosine + phosphate = alpha-D-ribose 1-phosphate + hypoxanthine</text>
        <dbReference type="Rhea" id="RHEA:27646"/>
        <dbReference type="ChEBI" id="CHEBI:17368"/>
        <dbReference type="ChEBI" id="CHEBI:17596"/>
        <dbReference type="ChEBI" id="CHEBI:43474"/>
        <dbReference type="ChEBI" id="CHEBI:57720"/>
        <dbReference type="EC" id="2.4.2.1"/>
    </reaction>
    <physiologicalReaction direction="left-to-right" evidence="1">
        <dbReference type="Rhea" id="RHEA:27647"/>
    </physiologicalReaction>
</comment>
<dbReference type="InterPro" id="IPR038371">
    <property type="entry name" value="Cu_polyphenol_OxRdtase_sf"/>
</dbReference>
<comment type="catalytic activity">
    <reaction evidence="9">
        <text>adenosine + phosphate = alpha-D-ribose 1-phosphate + adenine</text>
        <dbReference type="Rhea" id="RHEA:27642"/>
        <dbReference type="ChEBI" id="CHEBI:16335"/>
        <dbReference type="ChEBI" id="CHEBI:16708"/>
        <dbReference type="ChEBI" id="CHEBI:43474"/>
        <dbReference type="ChEBI" id="CHEBI:57720"/>
        <dbReference type="EC" id="2.4.2.1"/>
    </reaction>
    <physiologicalReaction direction="left-to-right" evidence="9">
        <dbReference type="Rhea" id="RHEA:27643"/>
    </physiologicalReaction>
</comment>
<dbReference type="eggNOG" id="COG1496">
    <property type="taxonomic scope" value="Bacteria"/>
</dbReference>
<comment type="catalytic activity">
    <reaction evidence="8">
        <text>adenosine + H2O + H(+) = inosine + NH4(+)</text>
        <dbReference type="Rhea" id="RHEA:24408"/>
        <dbReference type="ChEBI" id="CHEBI:15377"/>
        <dbReference type="ChEBI" id="CHEBI:15378"/>
        <dbReference type="ChEBI" id="CHEBI:16335"/>
        <dbReference type="ChEBI" id="CHEBI:17596"/>
        <dbReference type="ChEBI" id="CHEBI:28938"/>
        <dbReference type="EC" id="3.5.4.4"/>
    </reaction>
    <physiologicalReaction direction="left-to-right" evidence="8">
        <dbReference type="Rhea" id="RHEA:24409"/>
    </physiologicalReaction>
</comment>
<dbReference type="GO" id="GO:0016787">
    <property type="term" value="F:hydrolase activity"/>
    <property type="evidence" value="ECO:0007669"/>
    <property type="project" value="UniProtKB-KW"/>
</dbReference>